<dbReference type="EMBL" id="BGPR01078634">
    <property type="protein sequence ID" value="GBL71343.1"/>
    <property type="molecule type" value="Genomic_DNA"/>
</dbReference>
<proteinExistence type="predicted"/>
<comment type="caution">
    <text evidence="1">The sequence shown here is derived from an EMBL/GenBank/DDBJ whole genome shotgun (WGS) entry which is preliminary data.</text>
</comment>
<accession>A0A4Y1ZW49</accession>
<evidence type="ECO:0000313" key="1">
    <source>
        <dbReference type="EMBL" id="GBL71343.1"/>
    </source>
</evidence>
<name>A0A4Y1ZW49_ARAVE</name>
<keyword evidence="2" id="KW-1185">Reference proteome</keyword>
<gene>
    <name evidence="1" type="ORF">AVEN_16989_1</name>
</gene>
<sequence>MENEGLFTNMQENTYHREQETIDLAQISDGNRQQFTTLIFSNTNSQQITSNDNDSTFISAQLTNFLARTPDETLKSFQWINTTLSHPNAVLIYSLRQAVTSQSVLSYIQVYFLS</sequence>
<organism evidence="1 2">
    <name type="scientific">Araneus ventricosus</name>
    <name type="common">Orbweaver spider</name>
    <name type="synonym">Epeira ventricosa</name>
    <dbReference type="NCBI Taxonomy" id="182803"/>
    <lineage>
        <taxon>Eukaryota</taxon>
        <taxon>Metazoa</taxon>
        <taxon>Ecdysozoa</taxon>
        <taxon>Arthropoda</taxon>
        <taxon>Chelicerata</taxon>
        <taxon>Arachnida</taxon>
        <taxon>Araneae</taxon>
        <taxon>Araneomorphae</taxon>
        <taxon>Entelegynae</taxon>
        <taxon>Araneoidea</taxon>
        <taxon>Araneidae</taxon>
        <taxon>Araneus</taxon>
    </lineage>
</organism>
<protein>
    <submittedName>
        <fullName evidence="1">Uncharacterized protein</fullName>
    </submittedName>
</protein>
<dbReference type="Proteomes" id="UP000499080">
    <property type="component" value="Unassembled WGS sequence"/>
</dbReference>
<evidence type="ECO:0000313" key="2">
    <source>
        <dbReference type="Proteomes" id="UP000499080"/>
    </source>
</evidence>
<reference evidence="1 2" key="1">
    <citation type="journal article" date="2019" name="Sci. Rep.">
        <title>Orb-weaving spider Araneus ventricosus genome elucidates the spidroin gene catalogue.</title>
        <authorList>
            <person name="Kono N."/>
            <person name="Nakamura H."/>
            <person name="Ohtoshi R."/>
            <person name="Moran D.A.P."/>
            <person name="Shinohara A."/>
            <person name="Yoshida Y."/>
            <person name="Fujiwara M."/>
            <person name="Mori M."/>
            <person name="Tomita M."/>
            <person name="Arakawa K."/>
        </authorList>
    </citation>
    <scope>NUCLEOTIDE SEQUENCE [LARGE SCALE GENOMIC DNA]</scope>
</reference>
<dbReference type="AlphaFoldDB" id="A0A4Y1ZW49"/>